<keyword evidence="1" id="KW-0472">Membrane</keyword>
<comment type="caution">
    <text evidence="2">The sequence shown here is derived from an EMBL/GenBank/DDBJ whole genome shotgun (WGS) entry which is preliminary data.</text>
</comment>
<dbReference type="Proteomes" id="UP000298327">
    <property type="component" value="Unassembled WGS sequence"/>
</dbReference>
<evidence type="ECO:0000256" key="1">
    <source>
        <dbReference type="SAM" id="Phobius"/>
    </source>
</evidence>
<keyword evidence="1" id="KW-0812">Transmembrane</keyword>
<gene>
    <name evidence="2" type="ORF">EVG20_g4501</name>
</gene>
<evidence type="ECO:0000313" key="2">
    <source>
        <dbReference type="EMBL" id="TFY66592.1"/>
    </source>
</evidence>
<organism evidence="2 3">
    <name type="scientific">Dentipellis fragilis</name>
    <dbReference type="NCBI Taxonomy" id="205917"/>
    <lineage>
        <taxon>Eukaryota</taxon>
        <taxon>Fungi</taxon>
        <taxon>Dikarya</taxon>
        <taxon>Basidiomycota</taxon>
        <taxon>Agaricomycotina</taxon>
        <taxon>Agaricomycetes</taxon>
        <taxon>Russulales</taxon>
        <taxon>Hericiaceae</taxon>
        <taxon>Dentipellis</taxon>
    </lineage>
</organism>
<dbReference type="EMBL" id="SEOQ01000234">
    <property type="protein sequence ID" value="TFY66592.1"/>
    <property type="molecule type" value="Genomic_DNA"/>
</dbReference>
<feature type="transmembrane region" description="Helical" evidence="1">
    <location>
        <begin position="27"/>
        <end position="43"/>
    </location>
</feature>
<reference evidence="2 3" key="1">
    <citation type="submission" date="2019-02" db="EMBL/GenBank/DDBJ databases">
        <title>Genome sequencing of the rare red list fungi Dentipellis fragilis.</title>
        <authorList>
            <person name="Buettner E."/>
            <person name="Kellner H."/>
        </authorList>
    </citation>
    <scope>NUCLEOTIDE SEQUENCE [LARGE SCALE GENOMIC DNA]</scope>
    <source>
        <strain evidence="2 3">DSM 105465</strain>
    </source>
</reference>
<name>A0A4Y9YWL0_9AGAM</name>
<keyword evidence="3" id="KW-1185">Reference proteome</keyword>
<protein>
    <submittedName>
        <fullName evidence="2">Uncharacterized protein</fullName>
    </submittedName>
</protein>
<keyword evidence="1" id="KW-1133">Transmembrane helix</keyword>
<evidence type="ECO:0000313" key="3">
    <source>
        <dbReference type="Proteomes" id="UP000298327"/>
    </source>
</evidence>
<dbReference type="AlphaFoldDB" id="A0A4Y9YWL0"/>
<proteinExistence type="predicted"/>
<accession>A0A4Y9YWL0</accession>
<feature type="transmembrane region" description="Helical" evidence="1">
    <location>
        <begin position="52"/>
        <end position="72"/>
    </location>
</feature>
<sequence>MGAFSARSIHQPPHEKIPPQRQSLETILLYLLLPLYVVAWFRLRTHMHLQSLFTLFISILVFLISGALATPIETEHPAVFAGVYNTTINASNLVVAEAQPTNGTGWSAGYLNGAPDVRVDCIPFVAVVVVALIGL</sequence>